<dbReference type="HOGENOM" id="CLU_781264_0_0_1"/>
<dbReference type="GO" id="GO:0030971">
    <property type="term" value="F:receptor tyrosine kinase binding"/>
    <property type="evidence" value="ECO:0007669"/>
    <property type="project" value="TreeGrafter"/>
</dbReference>
<dbReference type="Pfam" id="PF00017">
    <property type="entry name" value="SH2"/>
    <property type="match status" value="1"/>
</dbReference>
<evidence type="ECO:0000256" key="4">
    <source>
        <dbReference type="SAM" id="MobiDB-lite"/>
    </source>
</evidence>
<dbReference type="PROSITE" id="PS50001">
    <property type="entry name" value="SH2"/>
    <property type="match status" value="1"/>
</dbReference>
<proteinExistence type="predicted"/>
<evidence type="ECO:0000313" key="7">
    <source>
        <dbReference type="Proteomes" id="UP000008068"/>
    </source>
</evidence>
<evidence type="ECO:0000256" key="3">
    <source>
        <dbReference type="SAM" id="Coils"/>
    </source>
</evidence>
<dbReference type="InterPro" id="IPR036860">
    <property type="entry name" value="SH2_dom_sf"/>
</dbReference>
<dbReference type="OrthoDB" id="5829992at2759"/>
<dbReference type="InParanoid" id="G0ND82"/>
<dbReference type="PANTHER" id="PTHR19969">
    <property type="entry name" value="SH2-SH3 ADAPTOR PROTEIN-RELATED"/>
    <property type="match status" value="1"/>
</dbReference>
<dbReference type="STRING" id="135651.G0ND82"/>
<feature type="coiled-coil region" evidence="3">
    <location>
        <begin position="106"/>
        <end position="133"/>
    </location>
</feature>
<dbReference type="AlphaFoldDB" id="G0ND82"/>
<dbReference type="InterPro" id="IPR000980">
    <property type="entry name" value="SH2"/>
</dbReference>
<dbReference type="SMART" id="SM00252">
    <property type="entry name" value="SH2"/>
    <property type="match status" value="1"/>
</dbReference>
<evidence type="ECO:0000313" key="6">
    <source>
        <dbReference type="EMBL" id="EGT58176.1"/>
    </source>
</evidence>
<dbReference type="GO" id="GO:0048013">
    <property type="term" value="P:ephrin receptor signaling pathway"/>
    <property type="evidence" value="ECO:0007669"/>
    <property type="project" value="TreeGrafter"/>
</dbReference>
<dbReference type="PANTHER" id="PTHR19969:SF14">
    <property type="entry name" value="DREADLOCKS, ISOFORM B"/>
    <property type="match status" value="1"/>
</dbReference>
<evidence type="ECO:0000259" key="5">
    <source>
        <dbReference type="PROSITE" id="PS50001"/>
    </source>
</evidence>
<accession>G0ND82</accession>
<dbReference type="PRINTS" id="PR00401">
    <property type="entry name" value="SH2DOMAIN"/>
</dbReference>
<dbReference type="EMBL" id="GL379866">
    <property type="protein sequence ID" value="EGT58176.1"/>
    <property type="molecule type" value="Genomic_DNA"/>
</dbReference>
<dbReference type="InterPro" id="IPR051184">
    <property type="entry name" value="Tyrosine-phos_adapter"/>
</dbReference>
<dbReference type="Pfam" id="PF04435">
    <property type="entry name" value="SPK"/>
    <property type="match status" value="1"/>
</dbReference>
<keyword evidence="3" id="KW-0175">Coiled coil</keyword>
<dbReference type="Proteomes" id="UP000008068">
    <property type="component" value="Unassembled WGS sequence"/>
</dbReference>
<dbReference type="SUPFAM" id="SSF55550">
    <property type="entry name" value="SH2 domain"/>
    <property type="match status" value="1"/>
</dbReference>
<feature type="region of interest" description="Disordered" evidence="4">
    <location>
        <begin position="69"/>
        <end position="95"/>
    </location>
</feature>
<gene>
    <name evidence="6" type="ORF">CAEBREN_08907</name>
</gene>
<evidence type="ECO:0000256" key="1">
    <source>
        <dbReference type="ARBA" id="ARBA00022999"/>
    </source>
</evidence>
<dbReference type="GO" id="GO:0016477">
    <property type="term" value="P:cell migration"/>
    <property type="evidence" value="ECO:0007669"/>
    <property type="project" value="TreeGrafter"/>
</dbReference>
<sequence length="355" mass="39994">MKATWKTNPHLRCEIGELEDELTTIYEKSIGSAETNRAVATAAAVTPQKVTTAPTVKIQQTIQPTVVPYSRKPLNTSTPMEELQASPTASTSRPMLVAPTDSDAEIDEQDVEIDEQDAEIDEQDAEIDEQDAEKIEFSQFITDKCENATKPFVLRRLVREFRAKSNTPRTQAAIDKWLTKYRGTIHQNLEGHSLAKQVFLLQAPVHVNLETTLQKFGKTKVAGPSDRRRLTGFLSKDKLLKLGDVDESKEDEETPMKHEPWFFGRISTQRANELLSHGTEGQFLVRFAESNGDDLAVTRRGVKQNNHFKVQNVDGQLKIGNRTFMNMNALIAYYTTNPIFSSSKRQLYLSSPLPK</sequence>
<keyword evidence="1 2" id="KW-0727">SH2 domain</keyword>
<reference evidence="7" key="1">
    <citation type="submission" date="2011-07" db="EMBL/GenBank/DDBJ databases">
        <authorList>
            <consortium name="Caenorhabditis brenneri Sequencing and Analysis Consortium"/>
            <person name="Wilson R.K."/>
        </authorList>
    </citation>
    <scope>NUCLEOTIDE SEQUENCE [LARGE SCALE GENOMIC DNA]</scope>
    <source>
        <strain evidence="7">PB2801</strain>
    </source>
</reference>
<dbReference type="GO" id="GO:0035591">
    <property type="term" value="F:signaling adaptor activity"/>
    <property type="evidence" value="ECO:0007669"/>
    <property type="project" value="TreeGrafter"/>
</dbReference>
<keyword evidence="7" id="KW-1185">Reference proteome</keyword>
<protein>
    <recommendedName>
        <fullName evidence="5">SH2 domain-containing protein</fullName>
    </recommendedName>
</protein>
<name>G0ND82_CAEBE</name>
<evidence type="ECO:0000256" key="2">
    <source>
        <dbReference type="PROSITE-ProRule" id="PRU00191"/>
    </source>
</evidence>
<dbReference type="InterPro" id="IPR006570">
    <property type="entry name" value="SPK_dom"/>
</dbReference>
<dbReference type="eggNOG" id="KOG4226">
    <property type="taxonomic scope" value="Eukaryota"/>
</dbReference>
<feature type="compositionally biased region" description="Polar residues" evidence="4">
    <location>
        <begin position="73"/>
        <end position="93"/>
    </location>
</feature>
<feature type="domain" description="SH2" evidence="5">
    <location>
        <begin position="261"/>
        <end position="353"/>
    </location>
</feature>
<organism evidence="7">
    <name type="scientific">Caenorhabditis brenneri</name>
    <name type="common">Nematode worm</name>
    <dbReference type="NCBI Taxonomy" id="135651"/>
    <lineage>
        <taxon>Eukaryota</taxon>
        <taxon>Metazoa</taxon>
        <taxon>Ecdysozoa</taxon>
        <taxon>Nematoda</taxon>
        <taxon>Chromadorea</taxon>
        <taxon>Rhabditida</taxon>
        <taxon>Rhabditina</taxon>
        <taxon>Rhabditomorpha</taxon>
        <taxon>Rhabditoidea</taxon>
        <taxon>Rhabditidae</taxon>
        <taxon>Peloderinae</taxon>
        <taxon>Caenorhabditis</taxon>
    </lineage>
</organism>
<dbReference type="Gene3D" id="3.30.505.10">
    <property type="entry name" value="SH2 domain"/>
    <property type="match status" value="1"/>
</dbReference>
<dbReference type="GO" id="GO:0005737">
    <property type="term" value="C:cytoplasm"/>
    <property type="evidence" value="ECO:0007669"/>
    <property type="project" value="TreeGrafter"/>
</dbReference>